<keyword evidence="4" id="KW-0496">Mitochondrion</keyword>
<feature type="compositionally biased region" description="Basic residues" evidence="5">
    <location>
        <begin position="188"/>
        <end position="202"/>
    </location>
</feature>
<organism evidence="8 9">
    <name type="scientific">Plasmodium inui San Antonio 1</name>
    <dbReference type="NCBI Taxonomy" id="1237626"/>
    <lineage>
        <taxon>Eukaryota</taxon>
        <taxon>Sar</taxon>
        <taxon>Alveolata</taxon>
        <taxon>Apicomplexa</taxon>
        <taxon>Aconoidasida</taxon>
        <taxon>Haemosporida</taxon>
        <taxon>Plasmodiidae</taxon>
        <taxon>Plasmodium</taxon>
        <taxon>Plasmodium (Plasmodium)</taxon>
    </lineage>
</organism>
<proteinExistence type="inferred from homology"/>
<evidence type="ECO:0000256" key="2">
    <source>
        <dbReference type="ARBA" id="ARBA00010835"/>
    </source>
</evidence>
<dbReference type="OrthoDB" id="277888at2759"/>
<dbReference type="Pfam" id="PF00472">
    <property type="entry name" value="RF-1"/>
    <property type="match status" value="1"/>
</dbReference>
<dbReference type="GeneID" id="20039837"/>
<evidence type="ECO:0000259" key="7">
    <source>
        <dbReference type="Pfam" id="PF00472"/>
    </source>
</evidence>
<evidence type="ECO:0000256" key="4">
    <source>
        <dbReference type="ARBA" id="ARBA00023128"/>
    </source>
</evidence>
<comment type="similarity">
    <text evidence="2">Belongs to the prokaryotic/mitochondrial release factor family.</text>
</comment>
<dbReference type="PANTHER" id="PTHR46203">
    <property type="entry name" value="PROBABLE PEPTIDE CHAIN RELEASE FACTOR C12ORF65"/>
    <property type="match status" value="1"/>
</dbReference>
<dbReference type="PANTHER" id="PTHR46203:SF1">
    <property type="entry name" value="MITOCHONDRIAL TRANSLATION RELEASE FACTOR IN RESCUE"/>
    <property type="match status" value="1"/>
</dbReference>
<keyword evidence="3" id="KW-0809">Transit peptide</keyword>
<evidence type="ECO:0000313" key="9">
    <source>
        <dbReference type="Proteomes" id="UP000030640"/>
    </source>
</evidence>
<feature type="region of interest" description="Disordered" evidence="5">
    <location>
        <begin position="174"/>
        <end position="210"/>
    </location>
</feature>
<protein>
    <recommendedName>
        <fullName evidence="7">Prokaryotic-type class I peptide chain release factors domain-containing protein</fullName>
    </recommendedName>
</protein>
<dbReference type="Proteomes" id="UP000030640">
    <property type="component" value="Unassembled WGS sequence"/>
</dbReference>
<feature type="chain" id="PRO_5004887316" description="Prokaryotic-type class I peptide chain release factors domain-containing protein" evidence="6">
    <location>
        <begin position="21"/>
        <end position="210"/>
    </location>
</feature>
<dbReference type="Gene3D" id="3.30.160.20">
    <property type="match status" value="1"/>
</dbReference>
<dbReference type="EMBL" id="KI965484">
    <property type="protein sequence ID" value="EUD65052.1"/>
    <property type="molecule type" value="Genomic_DNA"/>
</dbReference>
<dbReference type="SUPFAM" id="SSF75620">
    <property type="entry name" value="Release factor"/>
    <property type="match status" value="1"/>
</dbReference>
<keyword evidence="9" id="KW-1185">Reference proteome</keyword>
<evidence type="ECO:0000313" key="8">
    <source>
        <dbReference type="EMBL" id="EUD65052.1"/>
    </source>
</evidence>
<dbReference type="RefSeq" id="XP_008818368.1">
    <property type="nucleotide sequence ID" value="XM_008820146.1"/>
</dbReference>
<evidence type="ECO:0000256" key="1">
    <source>
        <dbReference type="ARBA" id="ARBA00004173"/>
    </source>
</evidence>
<dbReference type="InterPro" id="IPR052405">
    <property type="entry name" value="Mito_Transl_Release_Factor"/>
</dbReference>
<keyword evidence="6" id="KW-0732">Signal</keyword>
<sequence>MPPSRTLLLVLLSLLTRVSTIQWEEKIVKVLELDCTNGKDLPRHPSFICAQQKFTQCTKPTSRLCLHLNRQSQNRFELIRKKLEGIGVFPKDIEETFVKGTGKGGQKVNKTNNCVMIRYDSGTGEKIIIKCHKHRCLQKNRIYARELLYDKITSIRDNLEDAITHEIEKEKRRVLKPTDREKRQSINYKKRRSEVKNNRQKSFRYEDDIG</sequence>
<gene>
    <name evidence="8" type="ORF">C922_04563</name>
</gene>
<comment type="subcellular location">
    <subcellularLocation>
        <location evidence="1">Mitochondrion</location>
    </subcellularLocation>
</comment>
<dbReference type="InterPro" id="IPR000352">
    <property type="entry name" value="Pep_chain_release_fac_I"/>
</dbReference>
<dbReference type="VEuPathDB" id="PlasmoDB:C922_04563"/>
<name>W6ZWB2_9APIC</name>
<dbReference type="InterPro" id="IPR045853">
    <property type="entry name" value="Pep_chain_release_fac_I_sf"/>
</dbReference>
<dbReference type="AlphaFoldDB" id="W6ZWB2"/>
<feature type="compositionally biased region" description="Basic and acidic residues" evidence="5">
    <location>
        <begin position="174"/>
        <end position="184"/>
    </location>
</feature>
<evidence type="ECO:0000256" key="6">
    <source>
        <dbReference type="SAM" id="SignalP"/>
    </source>
</evidence>
<reference evidence="8 9" key="1">
    <citation type="submission" date="2013-02" db="EMBL/GenBank/DDBJ databases">
        <title>The Genome Sequence of Plasmodium inui San Antonio 1.</title>
        <authorList>
            <consortium name="The Broad Institute Genome Sequencing Platform"/>
            <consortium name="The Broad Institute Genome Sequencing Center for Infectious Disease"/>
            <person name="Neafsey D."/>
            <person name="Cheeseman I."/>
            <person name="Volkman S."/>
            <person name="Adams J."/>
            <person name="Walker B."/>
            <person name="Young S.K."/>
            <person name="Zeng Q."/>
            <person name="Gargeya S."/>
            <person name="Fitzgerald M."/>
            <person name="Haas B."/>
            <person name="Abouelleil A."/>
            <person name="Alvarado L."/>
            <person name="Arachchi H.M."/>
            <person name="Berlin A.M."/>
            <person name="Chapman S.B."/>
            <person name="Dewar J."/>
            <person name="Goldberg J."/>
            <person name="Griggs A."/>
            <person name="Gujja S."/>
            <person name="Hansen M."/>
            <person name="Howarth C."/>
            <person name="Imamovic A."/>
            <person name="Larimer J."/>
            <person name="McCowan C."/>
            <person name="Murphy C."/>
            <person name="Neiman D."/>
            <person name="Pearson M."/>
            <person name="Priest M."/>
            <person name="Roberts A."/>
            <person name="Saif S."/>
            <person name="Shea T."/>
            <person name="Sisk P."/>
            <person name="Sykes S."/>
            <person name="Wortman J."/>
            <person name="Nusbaum C."/>
            <person name="Birren B."/>
        </authorList>
    </citation>
    <scope>NUCLEOTIDE SEQUENCE [LARGE SCALE GENOMIC DNA]</scope>
    <source>
        <strain evidence="8 9">San Antonio 1</strain>
    </source>
</reference>
<feature type="domain" description="Prokaryotic-type class I peptide chain release factors" evidence="7">
    <location>
        <begin position="86"/>
        <end position="199"/>
    </location>
</feature>
<accession>W6ZWB2</accession>
<feature type="signal peptide" evidence="6">
    <location>
        <begin position="1"/>
        <end position="20"/>
    </location>
</feature>
<dbReference type="GO" id="GO:0005739">
    <property type="term" value="C:mitochondrion"/>
    <property type="evidence" value="ECO:0007669"/>
    <property type="project" value="UniProtKB-SubCell"/>
</dbReference>
<evidence type="ECO:0000256" key="3">
    <source>
        <dbReference type="ARBA" id="ARBA00022946"/>
    </source>
</evidence>
<evidence type="ECO:0000256" key="5">
    <source>
        <dbReference type="SAM" id="MobiDB-lite"/>
    </source>
</evidence>
<dbReference type="GO" id="GO:0003747">
    <property type="term" value="F:translation release factor activity"/>
    <property type="evidence" value="ECO:0007669"/>
    <property type="project" value="InterPro"/>
</dbReference>